<dbReference type="AlphaFoldDB" id="A0A3F2RTS3"/>
<organism evidence="2 3">
    <name type="scientific">Phytophthora kernoviae</name>
    <dbReference type="NCBI Taxonomy" id="325452"/>
    <lineage>
        <taxon>Eukaryota</taxon>
        <taxon>Sar</taxon>
        <taxon>Stramenopiles</taxon>
        <taxon>Oomycota</taxon>
        <taxon>Peronosporomycetes</taxon>
        <taxon>Peronosporales</taxon>
        <taxon>Peronosporaceae</taxon>
        <taxon>Phytophthora</taxon>
    </lineage>
</organism>
<comment type="caution">
    <text evidence="2">The sequence shown here is derived from an EMBL/GenBank/DDBJ whole genome shotgun (WGS) entry which is preliminary data.</text>
</comment>
<dbReference type="OrthoDB" id="167875at2759"/>
<evidence type="ECO:0000313" key="1">
    <source>
        <dbReference type="EMBL" id="RLN58652.1"/>
    </source>
</evidence>
<proteinExistence type="predicted"/>
<evidence type="ECO:0000313" key="2">
    <source>
        <dbReference type="EMBL" id="RLN63990.1"/>
    </source>
</evidence>
<sequence length="163" mass="18511">MDLNTEAVATGWMYVPLSQETAQMALDAVRYRRNYVRGVTSRLCLHYINSIRKRIGTDSIVSYLYSVDGCVSSEIVASGRCDIYSCRPYTYEVQLTQKVVKSDVFIVQSIYKTFTQKTLIELQEDSNLDFSTAPQGIVGRLGMVGAIDKHMTNTWRCREVNVQ</sequence>
<reference evidence="3 4" key="1">
    <citation type="submission" date="2018-07" db="EMBL/GenBank/DDBJ databases">
        <title>Genome sequencing of oomycete isolates from Chile give support for New Zealand origin for Phytophthora kernoviae and make available the first Nothophytophthora sp. genome.</title>
        <authorList>
            <person name="Studholme D.J."/>
            <person name="Sanfuentes E."/>
            <person name="Panda P."/>
            <person name="Hill R."/>
            <person name="Sambles C."/>
            <person name="Grant M."/>
            <person name="Williams N.M."/>
            <person name="Mcdougal R.L."/>
        </authorList>
    </citation>
    <scope>NUCLEOTIDE SEQUENCE [LARGE SCALE GENOMIC DNA]</scope>
    <source>
        <strain evidence="2">Chile6</strain>
        <strain evidence="1">Chile7</strain>
    </source>
</reference>
<gene>
    <name evidence="1" type="ORF">BBJ29_009068</name>
    <name evidence="2" type="ORF">BBP00_00003754</name>
</gene>
<dbReference type="Proteomes" id="UP000277300">
    <property type="component" value="Unassembled WGS sequence"/>
</dbReference>
<protein>
    <submittedName>
        <fullName evidence="2">Uncharacterized protein</fullName>
    </submittedName>
</protein>
<accession>A0A3F2RTS3</accession>
<dbReference type="Proteomes" id="UP000284657">
    <property type="component" value="Unassembled WGS sequence"/>
</dbReference>
<evidence type="ECO:0000313" key="3">
    <source>
        <dbReference type="Proteomes" id="UP000277300"/>
    </source>
</evidence>
<dbReference type="EMBL" id="MBDO02000083">
    <property type="protein sequence ID" value="RLN63990.1"/>
    <property type="molecule type" value="Genomic_DNA"/>
</dbReference>
<name>A0A3F2RTS3_9STRA</name>
<evidence type="ECO:0000313" key="4">
    <source>
        <dbReference type="Proteomes" id="UP000284657"/>
    </source>
</evidence>
<dbReference type="EMBL" id="MBAD02001092">
    <property type="protein sequence ID" value="RLN58652.1"/>
    <property type="molecule type" value="Genomic_DNA"/>
</dbReference>